<dbReference type="InParanoid" id="S7W602"/>
<dbReference type="AlphaFoldDB" id="S7W602"/>
<protein>
    <submittedName>
        <fullName evidence="2">Uncharacterized protein</fullName>
    </submittedName>
</protein>
<gene>
    <name evidence="2" type="ORF">SLOPH_512</name>
</gene>
<accession>S7W602</accession>
<evidence type="ECO:0000313" key="2">
    <source>
        <dbReference type="EMBL" id="EPR78191.1"/>
    </source>
</evidence>
<reference evidence="3" key="1">
    <citation type="journal article" date="2013" name="PLoS Genet.">
        <title>The genome of Spraguea lophii and the basis of host-microsporidian interactions.</title>
        <authorList>
            <person name="Campbell S.E."/>
            <person name="Williams T.A."/>
            <person name="Yousuf A."/>
            <person name="Soanes D.M."/>
            <person name="Paszkiewicz K.H."/>
            <person name="Williams B.A.P."/>
        </authorList>
    </citation>
    <scope>NUCLEOTIDE SEQUENCE [LARGE SCALE GENOMIC DNA]</scope>
    <source>
        <strain evidence="3">42_110</strain>
    </source>
</reference>
<name>S7W602_SPRLO</name>
<dbReference type="Proteomes" id="UP000014978">
    <property type="component" value="Unassembled WGS sequence"/>
</dbReference>
<comment type="caution">
    <text evidence="2">The sequence shown here is derived from an EMBL/GenBank/DDBJ whole genome shotgun (WGS) entry which is preliminary data.</text>
</comment>
<dbReference type="HOGENOM" id="CLU_634874_0_0_1"/>
<feature type="compositionally biased region" description="Basic and acidic residues" evidence="1">
    <location>
        <begin position="86"/>
        <end position="104"/>
    </location>
</feature>
<dbReference type="EMBL" id="ATCN01000956">
    <property type="protein sequence ID" value="EPR78191.1"/>
    <property type="molecule type" value="Genomic_DNA"/>
</dbReference>
<evidence type="ECO:0000313" key="3">
    <source>
        <dbReference type="Proteomes" id="UP000014978"/>
    </source>
</evidence>
<organism evidence="2 3">
    <name type="scientific">Spraguea lophii (strain 42_110)</name>
    <name type="common">Microsporidian parasite</name>
    <dbReference type="NCBI Taxonomy" id="1358809"/>
    <lineage>
        <taxon>Eukaryota</taxon>
        <taxon>Fungi</taxon>
        <taxon>Fungi incertae sedis</taxon>
        <taxon>Microsporidia</taxon>
        <taxon>Spragueidae</taxon>
        <taxon>Spraguea</taxon>
    </lineage>
</organism>
<feature type="region of interest" description="Disordered" evidence="1">
    <location>
        <begin position="85"/>
        <end position="104"/>
    </location>
</feature>
<sequence>MFFIYSITILCSENKCSEEKESFENDIAHDCTSQNIGSLYKDVDLILNDDNAIHSEYYHDILEKDNPNMSEHNLNEPLMNMLIKSDPQKLENSNEKAKRKRENKEKFNTNIIKEKLYGKQKLKINHPFKIYNSKTCIVEDESTSDGRKHPKTEPVDSGNLDNLLFFSTKNEKVNRQLDFNEPVLSEPINIYEKTEKLLTDYNTLQYIKKYGIQFDCGILNDKILINFTGYFFENEDILTVNEFNVLLFQENAEILSIFSQIQDMKMEINTQSRNFMDISFINISEYYLNISTLINKKAEFYQLSIMLIRQVIEKIFKIQPKCLSGMVEDLLKILNNSGEDKPMNFVTYFSDLAYCTTMIQYLQSISSLLEIEKHNLYKNERKNIKKESKIVRSIKKECFKTMYKIYEIFKQCPRLYETTGNYRNMILEAIRN</sequence>
<keyword evidence="3" id="KW-1185">Reference proteome</keyword>
<evidence type="ECO:0000256" key="1">
    <source>
        <dbReference type="SAM" id="MobiDB-lite"/>
    </source>
</evidence>
<dbReference type="VEuPathDB" id="MicrosporidiaDB:SLOPH_512"/>
<proteinExistence type="predicted"/>